<name>A0A934SQQ7_9BURK</name>
<feature type="domain" description="Barstar (barnase inhibitor)" evidence="2">
    <location>
        <begin position="2"/>
        <end position="100"/>
    </location>
</feature>
<protein>
    <submittedName>
        <fullName evidence="3">Barstar family protein</fullName>
    </submittedName>
</protein>
<dbReference type="InterPro" id="IPR035905">
    <property type="entry name" value="Barstar-like_sf"/>
</dbReference>
<dbReference type="RefSeq" id="WP_200591623.1">
    <property type="nucleotide sequence ID" value="NZ_JAEPBG010000003.1"/>
</dbReference>
<evidence type="ECO:0000313" key="3">
    <source>
        <dbReference type="EMBL" id="MBK4734850.1"/>
    </source>
</evidence>
<dbReference type="InterPro" id="IPR000468">
    <property type="entry name" value="Barstar"/>
</dbReference>
<dbReference type="Gene3D" id="3.30.370.10">
    <property type="entry name" value="Barstar-like"/>
    <property type="match status" value="1"/>
</dbReference>
<dbReference type="AlphaFoldDB" id="A0A934SQQ7"/>
<gene>
    <name evidence="3" type="ORF">JJB74_09560</name>
</gene>
<keyword evidence="4" id="KW-1185">Reference proteome</keyword>
<dbReference type="Pfam" id="PF01337">
    <property type="entry name" value="Barstar"/>
    <property type="match status" value="1"/>
</dbReference>
<reference evidence="3" key="1">
    <citation type="submission" date="2021-01" db="EMBL/GenBank/DDBJ databases">
        <title>Genome sequence of strain Noviherbaspirillum sp. DKR-6.</title>
        <authorList>
            <person name="Chaudhary D.K."/>
        </authorList>
    </citation>
    <scope>NUCLEOTIDE SEQUENCE</scope>
    <source>
        <strain evidence="3">DKR-6</strain>
    </source>
</reference>
<accession>A0A934SQQ7</accession>
<dbReference type="SUPFAM" id="SSF52038">
    <property type="entry name" value="Barstar-related"/>
    <property type="match status" value="1"/>
</dbReference>
<dbReference type="EMBL" id="JAEPBG010000003">
    <property type="protein sequence ID" value="MBK4734850.1"/>
    <property type="molecule type" value="Genomic_DNA"/>
</dbReference>
<sequence length="108" mass="11831">MARVALDGRRITDWPSFHRESQAAFGFPAYYGANLDAWVDCLSGVRDGDGMSGFALGPGEMLEIELQHADVLRSKTPRILETLEALIDAANERITDAGQKPGLRLIET</sequence>
<dbReference type="Proteomes" id="UP000622890">
    <property type="component" value="Unassembled WGS sequence"/>
</dbReference>
<proteinExistence type="inferred from homology"/>
<evidence type="ECO:0000256" key="1">
    <source>
        <dbReference type="ARBA" id="ARBA00006845"/>
    </source>
</evidence>
<evidence type="ECO:0000259" key="2">
    <source>
        <dbReference type="Pfam" id="PF01337"/>
    </source>
</evidence>
<evidence type="ECO:0000313" key="4">
    <source>
        <dbReference type="Proteomes" id="UP000622890"/>
    </source>
</evidence>
<organism evidence="3 4">
    <name type="scientific">Noviherbaspirillum pedocola</name>
    <dbReference type="NCBI Taxonomy" id="2801341"/>
    <lineage>
        <taxon>Bacteria</taxon>
        <taxon>Pseudomonadati</taxon>
        <taxon>Pseudomonadota</taxon>
        <taxon>Betaproteobacteria</taxon>
        <taxon>Burkholderiales</taxon>
        <taxon>Oxalobacteraceae</taxon>
        <taxon>Noviherbaspirillum</taxon>
    </lineage>
</organism>
<comment type="similarity">
    <text evidence="1">Belongs to the barstar family.</text>
</comment>
<comment type="caution">
    <text evidence="3">The sequence shown here is derived from an EMBL/GenBank/DDBJ whole genome shotgun (WGS) entry which is preliminary data.</text>
</comment>